<feature type="compositionally biased region" description="Basic and acidic residues" evidence="1">
    <location>
        <begin position="49"/>
        <end position="79"/>
    </location>
</feature>
<protein>
    <submittedName>
        <fullName evidence="2">Uncharacterized protein</fullName>
    </submittedName>
</protein>
<organism evidence="2">
    <name type="scientific">Candidatus Kentrum sp. DK</name>
    <dbReference type="NCBI Taxonomy" id="2126562"/>
    <lineage>
        <taxon>Bacteria</taxon>
        <taxon>Pseudomonadati</taxon>
        <taxon>Pseudomonadota</taxon>
        <taxon>Gammaproteobacteria</taxon>
        <taxon>Candidatus Kentrum</taxon>
    </lineage>
</organism>
<evidence type="ECO:0000313" key="2">
    <source>
        <dbReference type="EMBL" id="VFJ45750.1"/>
    </source>
</evidence>
<accession>A0A450S273</accession>
<gene>
    <name evidence="2" type="ORF">BECKDK2373B_GA0170837_101111</name>
</gene>
<reference evidence="2" key="1">
    <citation type="submission" date="2019-02" db="EMBL/GenBank/DDBJ databases">
        <authorList>
            <person name="Gruber-Vodicka R. H."/>
            <person name="Seah K. B. B."/>
        </authorList>
    </citation>
    <scope>NUCLEOTIDE SEQUENCE</scope>
    <source>
        <strain evidence="2">BECK_DK47</strain>
    </source>
</reference>
<proteinExistence type="predicted"/>
<sequence>MGGWGCPNEVDGACLHVPGKKCDPGMKGCVLFGRFVFSNPAKNRPGGPARDRKKAEAGRAREGNQRKNHAPDRSPDPHHQTKRSCR</sequence>
<feature type="region of interest" description="Disordered" evidence="1">
    <location>
        <begin position="38"/>
        <end position="86"/>
    </location>
</feature>
<dbReference type="AlphaFoldDB" id="A0A450S273"/>
<dbReference type="EMBL" id="CAADEX010000011">
    <property type="protein sequence ID" value="VFJ45750.1"/>
    <property type="molecule type" value="Genomic_DNA"/>
</dbReference>
<evidence type="ECO:0000256" key="1">
    <source>
        <dbReference type="SAM" id="MobiDB-lite"/>
    </source>
</evidence>
<name>A0A450S273_9GAMM</name>